<feature type="compositionally biased region" description="Pro residues" evidence="1">
    <location>
        <begin position="1"/>
        <end position="11"/>
    </location>
</feature>
<accession>A0A392WFQ7</accession>
<feature type="non-terminal residue" evidence="2">
    <location>
        <position position="66"/>
    </location>
</feature>
<reference evidence="2 3" key="1">
    <citation type="journal article" date="2018" name="Front. Plant Sci.">
        <title>Red Clover (Trifolium pratense) and Zigzag Clover (T. medium) - A Picture of Genomic Similarities and Differences.</title>
        <authorList>
            <person name="Dluhosova J."/>
            <person name="Istvanek J."/>
            <person name="Nedelnik J."/>
            <person name="Repkova J."/>
        </authorList>
    </citation>
    <scope>NUCLEOTIDE SEQUENCE [LARGE SCALE GENOMIC DNA]</scope>
    <source>
        <strain evidence="3">cv. 10/8</strain>
        <tissue evidence="2">Leaf</tissue>
    </source>
</reference>
<dbReference type="Proteomes" id="UP000265520">
    <property type="component" value="Unassembled WGS sequence"/>
</dbReference>
<feature type="compositionally biased region" description="Low complexity" evidence="1">
    <location>
        <begin position="12"/>
        <end position="38"/>
    </location>
</feature>
<proteinExistence type="predicted"/>
<sequence>QDNPPMPPPPQQQLQDPHPQQLFQNNPPLPPAAQQQVQDPPPQENLEDIIVEVAAEVDTDSSSGPD</sequence>
<evidence type="ECO:0000313" key="2">
    <source>
        <dbReference type="EMBL" id="MCI97621.1"/>
    </source>
</evidence>
<name>A0A392WFQ7_9FABA</name>
<organism evidence="2 3">
    <name type="scientific">Trifolium medium</name>
    <dbReference type="NCBI Taxonomy" id="97028"/>
    <lineage>
        <taxon>Eukaryota</taxon>
        <taxon>Viridiplantae</taxon>
        <taxon>Streptophyta</taxon>
        <taxon>Embryophyta</taxon>
        <taxon>Tracheophyta</taxon>
        <taxon>Spermatophyta</taxon>
        <taxon>Magnoliopsida</taxon>
        <taxon>eudicotyledons</taxon>
        <taxon>Gunneridae</taxon>
        <taxon>Pentapetalae</taxon>
        <taxon>rosids</taxon>
        <taxon>fabids</taxon>
        <taxon>Fabales</taxon>
        <taxon>Fabaceae</taxon>
        <taxon>Papilionoideae</taxon>
        <taxon>50 kb inversion clade</taxon>
        <taxon>NPAAA clade</taxon>
        <taxon>Hologalegina</taxon>
        <taxon>IRL clade</taxon>
        <taxon>Trifolieae</taxon>
        <taxon>Trifolium</taxon>
    </lineage>
</organism>
<keyword evidence="3" id="KW-1185">Reference proteome</keyword>
<dbReference type="EMBL" id="LXQA011449253">
    <property type="protein sequence ID" value="MCI97621.1"/>
    <property type="molecule type" value="Genomic_DNA"/>
</dbReference>
<feature type="region of interest" description="Disordered" evidence="1">
    <location>
        <begin position="1"/>
        <end position="46"/>
    </location>
</feature>
<evidence type="ECO:0000256" key="1">
    <source>
        <dbReference type="SAM" id="MobiDB-lite"/>
    </source>
</evidence>
<protein>
    <submittedName>
        <fullName evidence="2">Uncharacterized protein</fullName>
    </submittedName>
</protein>
<feature type="non-terminal residue" evidence="2">
    <location>
        <position position="1"/>
    </location>
</feature>
<evidence type="ECO:0000313" key="3">
    <source>
        <dbReference type="Proteomes" id="UP000265520"/>
    </source>
</evidence>
<comment type="caution">
    <text evidence="2">The sequence shown here is derived from an EMBL/GenBank/DDBJ whole genome shotgun (WGS) entry which is preliminary data.</text>
</comment>
<dbReference type="AlphaFoldDB" id="A0A392WFQ7"/>